<feature type="compositionally biased region" description="Acidic residues" evidence="2">
    <location>
        <begin position="222"/>
        <end position="243"/>
    </location>
</feature>
<feature type="region of interest" description="Disordered" evidence="2">
    <location>
        <begin position="707"/>
        <end position="757"/>
    </location>
</feature>
<dbReference type="GO" id="GO:0001181">
    <property type="term" value="F:RNA polymerase I general transcription initiation factor activity"/>
    <property type="evidence" value="ECO:0007669"/>
    <property type="project" value="TreeGrafter"/>
</dbReference>
<feature type="compositionally biased region" description="Basic and acidic residues" evidence="2">
    <location>
        <begin position="707"/>
        <end position="726"/>
    </location>
</feature>
<feature type="compositionally biased region" description="Acidic residues" evidence="2">
    <location>
        <begin position="630"/>
        <end position="645"/>
    </location>
</feature>
<evidence type="ECO:0008006" key="5">
    <source>
        <dbReference type="Google" id="ProtNLM"/>
    </source>
</evidence>
<feature type="compositionally biased region" description="Low complexity" evidence="2">
    <location>
        <begin position="98"/>
        <end position="115"/>
    </location>
</feature>
<dbReference type="STRING" id="1336337.A0A3N4J8H4"/>
<dbReference type="EMBL" id="ML120436">
    <property type="protein sequence ID" value="RPA94516.1"/>
    <property type="molecule type" value="Genomic_DNA"/>
</dbReference>
<feature type="compositionally biased region" description="Basic and acidic residues" evidence="2">
    <location>
        <begin position="73"/>
        <end position="95"/>
    </location>
</feature>
<feature type="compositionally biased region" description="Acidic residues" evidence="2">
    <location>
        <begin position="857"/>
        <end position="867"/>
    </location>
</feature>
<evidence type="ECO:0000256" key="1">
    <source>
        <dbReference type="SAM" id="Coils"/>
    </source>
</evidence>
<feature type="compositionally biased region" description="Acidic residues" evidence="2">
    <location>
        <begin position="738"/>
        <end position="753"/>
    </location>
</feature>
<name>A0A3N4J8H4_9PEZI</name>
<evidence type="ECO:0000256" key="2">
    <source>
        <dbReference type="SAM" id="MobiDB-lite"/>
    </source>
</evidence>
<dbReference type="GO" id="GO:0042790">
    <property type="term" value="P:nucleolar large rRNA transcription by RNA polymerase I"/>
    <property type="evidence" value="ECO:0007669"/>
    <property type="project" value="InterPro"/>
</dbReference>
<keyword evidence="4" id="KW-1185">Reference proteome</keyword>
<proteinExistence type="predicted"/>
<organism evidence="3 4">
    <name type="scientific">Choiromyces venosus 120613-1</name>
    <dbReference type="NCBI Taxonomy" id="1336337"/>
    <lineage>
        <taxon>Eukaryota</taxon>
        <taxon>Fungi</taxon>
        <taxon>Dikarya</taxon>
        <taxon>Ascomycota</taxon>
        <taxon>Pezizomycotina</taxon>
        <taxon>Pezizomycetes</taxon>
        <taxon>Pezizales</taxon>
        <taxon>Tuberaceae</taxon>
        <taxon>Choiromyces</taxon>
    </lineage>
</organism>
<gene>
    <name evidence="3" type="ORF">L873DRAFT_1830315</name>
</gene>
<accession>A0A3N4J8H4</accession>
<feature type="coiled-coil region" evidence="1">
    <location>
        <begin position="410"/>
        <end position="438"/>
    </location>
</feature>
<feature type="compositionally biased region" description="Low complexity" evidence="2">
    <location>
        <begin position="832"/>
        <end position="844"/>
    </location>
</feature>
<dbReference type="Gene3D" id="1.10.10.60">
    <property type="entry name" value="Homeodomain-like"/>
    <property type="match status" value="1"/>
</dbReference>
<feature type="region of interest" description="Disordered" evidence="2">
    <location>
        <begin position="617"/>
        <end position="678"/>
    </location>
</feature>
<dbReference type="GO" id="GO:0000500">
    <property type="term" value="C:RNA polymerase I upstream activating factor complex"/>
    <property type="evidence" value="ECO:0007669"/>
    <property type="project" value="InterPro"/>
</dbReference>
<feature type="compositionally biased region" description="Acidic residues" evidence="2">
    <location>
        <begin position="171"/>
        <end position="187"/>
    </location>
</feature>
<feature type="compositionally biased region" description="Polar residues" evidence="2">
    <location>
        <begin position="1"/>
        <end position="12"/>
    </location>
</feature>
<dbReference type="InterPro" id="IPR039601">
    <property type="entry name" value="Rrn5"/>
</dbReference>
<feature type="compositionally biased region" description="Basic and acidic residues" evidence="2">
    <location>
        <begin position="161"/>
        <end position="170"/>
    </location>
</feature>
<feature type="region of interest" description="Disordered" evidence="2">
    <location>
        <begin position="829"/>
        <end position="867"/>
    </location>
</feature>
<feature type="compositionally biased region" description="Basic and acidic residues" evidence="2">
    <location>
        <begin position="278"/>
        <end position="301"/>
    </location>
</feature>
<dbReference type="PANTHER" id="PTHR28079:SF1">
    <property type="entry name" value="RNA POLYMERASE I-SPECIFIC TRANSCRIPTION INITIATION FACTOR RRN5"/>
    <property type="match status" value="1"/>
</dbReference>
<reference evidence="3 4" key="1">
    <citation type="journal article" date="2018" name="Nat. Ecol. Evol.">
        <title>Pezizomycetes genomes reveal the molecular basis of ectomycorrhizal truffle lifestyle.</title>
        <authorList>
            <person name="Murat C."/>
            <person name="Payen T."/>
            <person name="Noel B."/>
            <person name="Kuo A."/>
            <person name="Morin E."/>
            <person name="Chen J."/>
            <person name="Kohler A."/>
            <person name="Krizsan K."/>
            <person name="Balestrini R."/>
            <person name="Da Silva C."/>
            <person name="Montanini B."/>
            <person name="Hainaut M."/>
            <person name="Levati E."/>
            <person name="Barry K.W."/>
            <person name="Belfiori B."/>
            <person name="Cichocki N."/>
            <person name="Clum A."/>
            <person name="Dockter R.B."/>
            <person name="Fauchery L."/>
            <person name="Guy J."/>
            <person name="Iotti M."/>
            <person name="Le Tacon F."/>
            <person name="Lindquist E.A."/>
            <person name="Lipzen A."/>
            <person name="Malagnac F."/>
            <person name="Mello A."/>
            <person name="Molinier V."/>
            <person name="Miyauchi S."/>
            <person name="Poulain J."/>
            <person name="Riccioni C."/>
            <person name="Rubini A."/>
            <person name="Sitrit Y."/>
            <person name="Splivallo R."/>
            <person name="Traeger S."/>
            <person name="Wang M."/>
            <person name="Zifcakova L."/>
            <person name="Wipf D."/>
            <person name="Zambonelli A."/>
            <person name="Paolocci F."/>
            <person name="Nowrousian M."/>
            <person name="Ottonello S."/>
            <person name="Baldrian P."/>
            <person name="Spatafora J.W."/>
            <person name="Henrissat B."/>
            <person name="Nagy L.G."/>
            <person name="Aury J.M."/>
            <person name="Wincker P."/>
            <person name="Grigoriev I.V."/>
            <person name="Bonfante P."/>
            <person name="Martin F.M."/>
        </authorList>
    </citation>
    <scope>NUCLEOTIDE SEQUENCE [LARGE SCALE GENOMIC DNA]</scope>
    <source>
        <strain evidence="3 4">120613-1</strain>
    </source>
</reference>
<dbReference type="SUPFAM" id="SSF46689">
    <property type="entry name" value="Homeodomain-like"/>
    <property type="match status" value="1"/>
</dbReference>
<feature type="region of interest" description="Disordered" evidence="2">
    <location>
        <begin position="1"/>
        <end position="301"/>
    </location>
</feature>
<protein>
    <recommendedName>
        <fullName evidence="5">Myb-like domain-containing protein</fullName>
    </recommendedName>
</protein>
<dbReference type="GO" id="GO:0006361">
    <property type="term" value="P:transcription initiation at RNA polymerase I promoter"/>
    <property type="evidence" value="ECO:0007669"/>
    <property type="project" value="TreeGrafter"/>
</dbReference>
<evidence type="ECO:0000313" key="4">
    <source>
        <dbReference type="Proteomes" id="UP000276215"/>
    </source>
</evidence>
<dbReference type="AlphaFoldDB" id="A0A3N4J8H4"/>
<feature type="compositionally biased region" description="Polar residues" evidence="2">
    <location>
        <begin position="251"/>
        <end position="267"/>
    </location>
</feature>
<evidence type="ECO:0000313" key="3">
    <source>
        <dbReference type="EMBL" id="RPA94516.1"/>
    </source>
</evidence>
<keyword evidence="1" id="KW-0175">Coiled coil</keyword>
<sequence>MVTLIPQPTQQRRPPVIVSSETEESEPETISKAQATSGPGTSSPALELESANSASQPSSPKTALSPASEDSDELGKIEQSELHPVKISDYNRPELDWSSASESDGAGSGFESGDSGRIRGNSRFTPLEELVPVVAPTPPSLSDEDNESNIGSQSDGYVDGNHGDDGRDEHGGDEEGEGEEEHEEPTEEASPRAHSLGLTDDNGDHGITDLPQTGEAAPQISETEDEAENDDGSDDDDDGGDDDNYQKSDTEPSLPNSPGNEVVSSPLNAGDPTENTEDEPRKKPGRNRDYIPGRKRGKQIDRFNPEYVKELNDAISSANSRELCPRGLQLLRGSWVIGSWWTHTEKHQFFNLIARIGRHDVAALARNMKTKSIVECRAYLKLLRQAVVDSNENMLYRAWRLPRMTDIPAAVEISDECAEALEEEAQLLENRTVVDEQRGEKHKWGKFWLLDGDTAEHIEDLYEDYETGYDEDGLQKLQDFAPEADIFMNGPEENWQTLGDKRPSIRYTAFIDIHTLVVSITRRLVSASIFMAQSRLKSTDSRILKSSKESDVRPSDVEAATKTLGFVPNTNEYWTKLPRRLGLDVLEDRFYVLNGRKNIITPLDEVERFMRSKENFRTRPVTKTESGASDQEESSQNEDDEEEEAETTHNTSDHPDEAEGSNDSDSSTIEADSSEDDDFIVLNPDIHHESNKTRKRLDRQYQEHLDREEAYLESRDKRESQEEEQRLWQLLGKQPPEEEKEGEEEKEEKEDEVLPLPMARRKRPAEIHDWADDVEYYAHWEINRKKRRKMMKMRGVENVEVVVGGGEEEEGGGSGRKLTAISEAERARLRRLAGAPSSPSNSSGYTSALESIPVESGAEEADNESEE</sequence>
<dbReference type="GO" id="GO:0000182">
    <property type="term" value="F:rDNA binding"/>
    <property type="evidence" value="ECO:0007669"/>
    <property type="project" value="TreeGrafter"/>
</dbReference>
<feature type="compositionally biased region" description="Polar residues" evidence="2">
    <location>
        <begin position="32"/>
        <end position="62"/>
    </location>
</feature>
<dbReference type="OrthoDB" id="2240312at2759"/>
<dbReference type="InterPro" id="IPR009057">
    <property type="entry name" value="Homeodomain-like_sf"/>
</dbReference>
<dbReference type="Proteomes" id="UP000276215">
    <property type="component" value="Unassembled WGS sequence"/>
</dbReference>
<dbReference type="PANTHER" id="PTHR28079">
    <property type="entry name" value="RNA POLYMERASE I-SPECIFIC TRANSCRIPTION INITIATION FACTOR RRN5"/>
    <property type="match status" value="1"/>
</dbReference>